<proteinExistence type="predicted"/>
<dbReference type="InterPro" id="IPR059241">
    <property type="entry name" value="SfIV_phage_associated"/>
</dbReference>
<dbReference type="EMBL" id="RHWT01000007">
    <property type="protein sequence ID" value="RSB31996.1"/>
    <property type="molecule type" value="Genomic_DNA"/>
</dbReference>
<dbReference type="Proteomes" id="UP000275321">
    <property type="component" value="Unassembled WGS sequence"/>
</dbReference>
<name>A0A427KNY3_ENTCL</name>
<sequence length="152" mass="18077">MSEYHNLLHVIRARICENRNMSQSAYYQGSQQDNQIRNRTALIFTLEMVLHQHRLKYATIFNPLEGKSALYHMIFMKTHWLPSDIRNLSLEDALFVIQEELRIDNLSSDAQEVLRNFNLPSVSFLFEDFPEEDWNHTENSTFLRSLMQKVNQ</sequence>
<comment type="caution">
    <text evidence="1">The sequence shown here is derived from an EMBL/GenBank/DDBJ whole genome shotgun (WGS) entry which is preliminary data.</text>
</comment>
<evidence type="ECO:0000313" key="2">
    <source>
        <dbReference type="Proteomes" id="UP000275321"/>
    </source>
</evidence>
<organism evidence="1 2">
    <name type="scientific">Enterobacter cloacae</name>
    <dbReference type="NCBI Taxonomy" id="550"/>
    <lineage>
        <taxon>Bacteria</taxon>
        <taxon>Pseudomonadati</taxon>
        <taxon>Pseudomonadota</taxon>
        <taxon>Gammaproteobacteria</taxon>
        <taxon>Enterobacterales</taxon>
        <taxon>Enterobacteriaceae</taxon>
        <taxon>Enterobacter</taxon>
        <taxon>Enterobacter cloacae complex</taxon>
    </lineage>
</organism>
<reference evidence="1 2" key="1">
    <citation type="submission" date="2018-10" db="EMBL/GenBank/DDBJ databases">
        <title>Transmission dynamics of multidrug resistant bacteria on intensive care unit surfaces.</title>
        <authorList>
            <person name="D'Souza A.W."/>
            <person name="Potter R.F."/>
            <person name="Wallace M."/>
            <person name="Shupe A."/>
            <person name="Patel S."/>
            <person name="Sun S."/>
            <person name="Gul D."/>
            <person name="Kwon J.H."/>
            <person name="Andleeb S."/>
            <person name="Burnham C.-A.D."/>
            <person name="Dantas G."/>
        </authorList>
    </citation>
    <scope>NUCLEOTIDE SEQUENCE [LARGE SCALE GENOMIC DNA]</scope>
    <source>
        <strain evidence="1 2">EC_073</strain>
    </source>
</reference>
<protein>
    <submittedName>
        <fullName evidence="1">Uncharacterized protein</fullName>
    </submittedName>
</protein>
<gene>
    <name evidence="1" type="ORF">EGK68_08120</name>
</gene>
<evidence type="ECO:0000313" key="1">
    <source>
        <dbReference type="EMBL" id="RSB31996.1"/>
    </source>
</evidence>
<dbReference type="NCBIfam" id="NF033230">
    <property type="entry name" value="phage_region_01"/>
    <property type="match status" value="1"/>
</dbReference>
<dbReference type="RefSeq" id="WP_125364919.1">
    <property type="nucleotide sequence ID" value="NZ_RHWT01000007.1"/>
</dbReference>
<dbReference type="AlphaFoldDB" id="A0A427KNY3"/>
<accession>A0A427KNY3</accession>